<dbReference type="Gene3D" id="3.40.50.300">
    <property type="entry name" value="P-loop containing nucleotide triphosphate hydrolases"/>
    <property type="match status" value="1"/>
</dbReference>
<reference evidence="3" key="1">
    <citation type="submission" date="2020-07" db="EMBL/GenBank/DDBJ databases">
        <authorList>
            <person name="Camacho E."/>
        </authorList>
    </citation>
    <scope>NUCLEOTIDE SEQUENCE</scope>
    <source>
        <strain evidence="3">MPO218</strain>
    </source>
</reference>
<evidence type="ECO:0000313" key="4">
    <source>
        <dbReference type="Proteomes" id="UP000664914"/>
    </source>
</evidence>
<organism evidence="3 4">
    <name type="scientific">Rhizorhabdus wittichii</name>
    <dbReference type="NCBI Taxonomy" id="160791"/>
    <lineage>
        <taxon>Bacteria</taxon>
        <taxon>Pseudomonadati</taxon>
        <taxon>Pseudomonadota</taxon>
        <taxon>Alphaproteobacteria</taxon>
        <taxon>Sphingomonadales</taxon>
        <taxon>Sphingomonadaceae</taxon>
        <taxon>Rhizorhabdus</taxon>
    </lineage>
</organism>
<proteinExistence type="predicted"/>
<gene>
    <name evidence="3" type="ORF">HRJ34_14405</name>
</gene>
<dbReference type="Proteomes" id="UP000664914">
    <property type="component" value="Chromosome"/>
</dbReference>
<dbReference type="GO" id="GO:0005829">
    <property type="term" value="C:cytosol"/>
    <property type="evidence" value="ECO:0007669"/>
    <property type="project" value="TreeGrafter"/>
</dbReference>
<keyword evidence="2" id="KW-0067">ATP-binding</keyword>
<dbReference type="SUPFAM" id="SSF52540">
    <property type="entry name" value="P-loop containing nucleoside triphosphate hydrolases"/>
    <property type="match status" value="1"/>
</dbReference>
<dbReference type="EMBL" id="CP059319">
    <property type="protein sequence ID" value="QTH19572.1"/>
    <property type="molecule type" value="Genomic_DNA"/>
</dbReference>
<dbReference type="InterPro" id="IPR027417">
    <property type="entry name" value="P-loop_NTPase"/>
</dbReference>
<dbReference type="GO" id="GO:0051782">
    <property type="term" value="P:negative regulation of cell division"/>
    <property type="evidence" value="ECO:0007669"/>
    <property type="project" value="TreeGrafter"/>
</dbReference>
<reference evidence="3" key="2">
    <citation type="submission" date="2021-04" db="EMBL/GenBank/DDBJ databases">
        <title>Isolation and genomic analysis of the ibuprofen-degrading bacterium Sphingomonas strain MPO218.</title>
        <authorList>
            <person name="Aulestia M."/>
            <person name="Flores A."/>
            <person name="Mangas E.L."/>
            <person name="Perez-Pulido A.J."/>
            <person name="Santero E."/>
            <person name="Camacho E.M."/>
        </authorList>
    </citation>
    <scope>NUCLEOTIDE SEQUENCE</scope>
    <source>
        <strain evidence="3">MPO218</strain>
    </source>
</reference>
<accession>A0A975HBX0</accession>
<keyword evidence="1" id="KW-0547">Nucleotide-binding</keyword>
<dbReference type="GO" id="GO:0005524">
    <property type="term" value="F:ATP binding"/>
    <property type="evidence" value="ECO:0007669"/>
    <property type="project" value="UniProtKB-KW"/>
</dbReference>
<evidence type="ECO:0008006" key="5">
    <source>
        <dbReference type="Google" id="ProtNLM"/>
    </source>
</evidence>
<sequence length="438" mass="48341">MMTFDQALPAMTRLILEILGDKCLATGLVLRDAAGTLTFVIRGNYAGSKRAQFDKRVRTVLSAYAELPSATPEELFDDSLKGNTDTILERVSIDETRVVEVRLIDRQIIGQDWTRPNFNPASSLPLLTFFSCKGGVGRSTALAIAASDFSARGKNVFIIDCDLEAPGLGSILLGSMDLPPYGLLDYLIENRMSGVSDDFLEQCLAPSPLTAGRGLIEVMPALGRSGQDSPGSTIPKLGRAYLSQSSNAAEPISYLKQMRSLIERLEKRGRSDVIFVDARSGLSESTAPAVIGLGGDVLLFGVNTPQTIECYGYLLAHLAKFVPEEDNAHDWRAKLRMIHAKAGRGEEAWRPYRELSYEIFAASLYEEEAEPSLSVFNFDIDDPEAPHFPWPIPLDADFAEFDPTNRRSSLQRDFYDRTFGSFVDRLFALSFPEESSPR</sequence>
<dbReference type="PANTHER" id="PTHR43384:SF6">
    <property type="entry name" value="SEPTUM SITE-DETERMINING PROTEIN MIND HOMOLOG, CHLOROPLASTIC"/>
    <property type="match status" value="1"/>
</dbReference>
<evidence type="ECO:0000313" key="3">
    <source>
        <dbReference type="EMBL" id="QTH19572.1"/>
    </source>
</evidence>
<dbReference type="AlphaFoldDB" id="A0A975HBX0"/>
<evidence type="ECO:0000256" key="2">
    <source>
        <dbReference type="ARBA" id="ARBA00022840"/>
    </source>
</evidence>
<dbReference type="InterPro" id="IPR050625">
    <property type="entry name" value="ParA/MinD_ATPase"/>
</dbReference>
<dbReference type="RefSeq" id="WP_208631575.1">
    <property type="nucleotide sequence ID" value="NZ_CP059319.1"/>
</dbReference>
<name>A0A975HBX0_9SPHN</name>
<dbReference type="PANTHER" id="PTHR43384">
    <property type="entry name" value="SEPTUM SITE-DETERMINING PROTEIN MIND HOMOLOG, CHLOROPLASTIC-RELATED"/>
    <property type="match status" value="1"/>
</dbReference>
<protein>
    <recommendedName>
        <fullName evidence="5">CobQ/CobB/MinD/ParA nucleotide binding domain-containing protein</fullName>
    </recommendedName>
</protein>
<dbReference type="GO" id="GO:0009898">
    <property type="term" value="C:cytoplasmic side of plasma membrane"/>
    <property type="evidence" value="ECO:0007669"/>
    <property type="project" value="TreeGrafter"/>
</dbReference>
<dbReference type="NCBIfam" id="NF047398">
    <property type="entry name" value="AAA_KGGVGR"/>
    <property type="match status" value="1"/>
</dbReference>
<evidence type="ECO:0000256" key="1">
    <source>
        <dbReference type="ARBA" id="ARBA00022741"/>
    </source>
</evidence>
<dbReference type="GO" id="GO:0016887">
    <property type="term" value="F:ATP hydrolysis activity"/>
    <property type="evidence" value="ECO:0007669"/>
    <property type="project" value="TreeGrafter"/>
</dbReference>